<dbReference type="SFLD" id="SFLDG01140">
    <property type="entry name" value="C2.B:_Phosphomannomutase_and_P"/>
    <property type="match status" value="1"/>
</dbReference>
<dbReference type="Gene3D" id="3.30.1240.10">
    <property type="match status" value="1"/>
</dbReference>
<proteinExistence type="predicted"/>
<dbReference type="OrthoDB" id="9781413at2"/>
<dbReference type="GO" id="GO:0000287">
    <property type="term" value="F:magnesium ion binding"/>
    <property type="evidence" value="ECO:0007669"/>
    <property type="project" value="TreeGrafter"/>
</dbReference>
<dbReference type="InterPro" id="IPR023214">
    <property type="entry name" value="HAD_sf"/>
</dbReference>
<dbReference type="NCBIfam" id="TIGR01484">
    <property type="entry name" value="HAD-SF-IIB"/>
    <property type="match status" value="1"/>
</dbReference>
<evidence type="ECO:0000313" key="1">
    <source>
        <dbReference type="EMBL" id="CUQ78298.1"/>
    </source>
</evidence>
<dbReference type="RefSeq" id="WP_055215938.1">
    <property type="nucleotide sequence ID" value="NZ_CZBU01000004.1"/>
</dbReference>
<dbReference type="AlphaFoldDB" id="A0A174Z2B0"/>
<dbReference type="InterPro" id="IPR000150">
    <property type="entry name" value="Cof"/>
</dbReference>
<dbReference type="PANTHER" id="PTHR10000">
    <property type="entry name" value="PHOSPHOSERINE PHOSPHATASE"/>
    <property type="match status" value="1"/>
</dbReference>
<evidence type="ECO:0000313" key="2">
    <source>
        <dbReference type="Proteomes" id="UP000095621"/>
    </source>
</evidence>
<dbReference type="SFLD" id="SFLDS00003">
    <property type="entry name" value="Haloacid_Dehalogenase"/>
    <property type="match status" value="1"/>
</dbReference>
<gene>
    <name evidence="1" type="ORF">ERS852490_02007</name>
</gene>
<dbReference type="InterPro" id="IPR036412">
    <property type="entry name" value="HAD-like_sf"/>
</dbReference>
<dbReference type="GO" id="GO:0005829">
    <property type="term" value="C:cytosol"/>
    <property type="evidence" value="ECO:0007669"/>
    <property type="project" value="TreeGrafter"/>
</dbReference>
<dbReference type="EMBL" id="CZBU01000004">
    <property type="protein sequence ID" value="CUQ78298.1"/>
    <property type="molecule type" value="Genomic_DNA"/>
</dbReference>
<dbReference type="EC" id="3.-.-.-" evidence="1"/>
<dbReference type="SFLD" id="SFLDG01144">
    <property type="entry name" value="C2.B.4:_PGP_Like"/>
    <property type="match status" value="1"/>
</dbReference>
<keyword evidence="1" id="KW-0378">Hydrolase</keyword>
<dbReference type="SUPFAM" id="SSF56784">
    <property type="entry name" value="HAD-like"/>
    <property type="match status" value="1"/>
</dbReference>
<dbReference type="GO" id="GO:0016791">
    <property type="term" value="F:phosphatase activity"/>
    <property type="evidence" value="ECO:0007669"/>
    <property type="project" value="TreeGrafter"/>
</dbReference>
<organism evidence="1 2">
    <name type="scientific">Lachnospira eligens</name>
    <dbReference type="NCBI Taxonomy" id="39485"/>
    <lineage>
        <taxon>Bacteria</taxon>
        <taxon>Bacillati</taxon>
        <taxon>Bacillota</taxon>
        <taxon>Clostridia</taxon>
        <taxon>Lachnospirales</taxon>
        <taxon>Lachnospiraceae</taxon>
        <taxon>Lachnospira</taxon>
    </lineage>
</organism>
<reference evidence="1 2" key="1">
    <citation type="submission" date="2015-09" db="EMBL/GenBank/DDBJ databases">
        <authorList>
            <consortium name="Pathogen Informatics"/>
        </authorList>
    </citation>
    <scope>NUCLEOTIDE SEQUENCE [LARGE SCALE GENOMIC DNA]</scope>
    <source>
        <strain evidence="1 2">2789STDY5834875</strain>
    </source>
</reference>
<dbReference type="Proteomes" id="UP000095621">
    <property type="component" value="Unassembled WGS sequence"/>
</dbReference>
<name>A0A174Z2B0_9FIRM</name>
<dbReference type="Pfam" id="PF08282">
    <property type="entry name" value="Hydrolase_3"/>
    <property type="match status" value="1"/>
</dbReference>
<protein>
    <submittedName>
        <fullName evidence="1">Putative hydrolase M6_Spy0533</fullName>
        <ecNumber evidence="1">3.-.-.-</ecNumber>
    </submittedName>
</protein>
<dbReference type="CDD" id="cd07516">
    <property type="entry name" value="HAD_Pase"/>
    <property type="match status" value="1"/>
</dbReference>
<dbReference type="NCBIfam" id="TIGR00099">
    <property type="entry name" value="Cof-subfamily"/>
    <property type="match status" value="1"/>
</dbReference>
<dbReference type="Gene3D" id="3.40.50.1000">
    <property type="entry name" value="HAD superfamily/HAD-like"/>
    <property type="match status" value="1"/>
</dbReference>
<dbReference type="InterPro" id="IPR006379">
    <property type="entry name" value="HAD-SF_hydro_IIB"/>
</dbReference>
<dbReference type="PANTHER" id="PTHR10000:SF8">
    <property type="entry name" value="HAD SUPERFAMILY HYDROLASE-LIKE, TYPE 3"/>
    <property type="match status" value="1"/>
</dbReference>
<accession>A0A174Z2B0</accession>
<sequence length="268" mass="29121">MKYKALALDLDGTLTNREKKVPVGNKEAIEKAIDAGVKVILASGRPLFGITPIARELELDKKGGYILAYNGGCIVDCKTGKQMSATIMPQDCIADICSLARANGVYALTYADTQIAAESDSDEYVKKEAICNSTTIKKVDDLRKFVDYPVEKFLVVGEHEKLLPVQKALLDKHEGVINAFFSESYFLEVVPAGVAKDASLDKLLTMLDITSEELVACGDGMNDIPMLKYAGLAAVMENAYPEVKKYADVNAPSNDDCGVAYVIDNYIL</sequence>